<keyword evidence="1" id="KW-0677">Repeat</keyword>
<protein>
    <submittedName>
        <fullName evidence="4">Uncharacterized protein</fullName>
    </submittedName>
</protein>
<dbReference type="eggNOG" id="KOG0504">
    <property type="taxonomic scope" value="Eukaryota"/>
</dbReference>
<dbReference type="Pfam" id="PF13637">
    <property type="entry name" value="Ank_4"/>
    <property type="match status" value="1"/>
</dbReference>
<accession>T0QPC9</accession>
<dbReference type="InterPro" id="IPR036770">
    <property type="entry name" value="Ankyrin_rpt-contain_sf"/>
</dbReference>
<dbReference type="GO" id="GO:0004842">
    <property type="term" value="F:ubiquitin-protein transferase activity"/>
    <property type="evidence" value="ECO:0007669"/>
    <property type="project" value="TreeGrafter"/>
</dbReference>
<feature type="repeat" description="ANK" evidence="3">
    <location>
        <begin position="138"/>
        <end position="170"/>
    </location>
</feature>
<evidence type="ECO:0000256" key="3">
    <source>
        <dbReference type="PROSITE-ProRule" id="PRU00023"/>
    </source>
</evidence>
<dbReference type="InParanoid" id="T0QPC9"/>
<keyword evidence="5" id="KW-1185">Reference proteome</keyword>
<sequence>MGQTQSAFEAELAQAATDGDLAQVQALLAQGVSPNATKWGYSALYNATWSRREDVLDCLLAAGANVNYGGSNVPSPLAVAVEREAPEAIFRRLLAAGATVDTILCEVPLLGLAVVSKHTWLLPLLLDANPNVNLETKTKGGALFQAAHKGDLDAVNLLLAKGALVNGRDSTLTTPLWTAACHGHADVVDRLLLANVNVHRCNDRGETPLFAAAAGGHTRVVTSLLAAGANVHQGDNQGITPLVEAAAAGHADVVAILLAANATIECTARGPMVHAATRSHTDVVLLLCRAIVDRADKQALGRDASSDNVPDVK</sequence>
<dbReference type="SUPFAM" id="SSF48403">
    <property type="entry name" value="Ankyrin repeat"/>
    <property type="match status" value="1"/>
</dbReference>
<dbReference type="GO" id="GO:0085020">
    <property type="term" value="P:protein K6-linked ubiquitination"/>
    <property type="evidence" value="ECO:0007669"/>
    <property type="project" value="TreeGrafter"/>
</dbReference>
<dbReference type="RefSeq" id="XP_008610017.1">
    <property type="nucleotide sequence ID" value="XM_008611795.1"/>
</dbReference>
<dbReference type="Pfam" id="PF00023">
    <property type="entry name" value="Ank"/>
    <property type="match status" value="1"/>
</dbReference>
<dbReference type="EMBL" id="JH767147">
    <property type="protein sequence ID" value="EQC36596.1"/>
    <property type="molecule type" value="Genomic_DNA"/>
</dbReference>
<dbReference type="PANTHER" id="PTHR24171">
    <property type="entry name" value="ANKYRIN REPEAT DOMAIN-CONTAINING PROTEIN 39-RELATED"/>
    <property type="match status" value="1"/>
</dbReference>
<feature type="repeat" description="ANK" evidence="3">
    <location>
        <begin position="237"/>
        <end position="269"/>
    </location>
</feature>
<dbReference type="PROSITE" id="PS50297">
    <property type="entry name" value="ANK_REP_REGION"/>
    <property type="match status" value="2"/>
</dbReference>
<dbReference type="Pfam" id="PF12796">
    <property type="entry name" value="Ank_2"/>
    <property type="match status" value="1"/>
</dbReference>
<proteinExistence type="predicted"/>
<gene>
    <name evidence="4" type="ORF">SDRG_06040</name>
</gene>
<evidence type="ECO:0000313" key="4">
    <source>
        <dbReference type="EMBL" id="EQC36596.1"/>
    </source>
</evidence>
<dbReference type="GeneID" id="19946767"/>
<dbReference type="Gene3D" id="1.25.40.20">
    <property type="entry name" value="Ankyrin repeat-containing domain"/>
    <property type="match status" value="3"/>
</dbReference>
<dbReference type="PANTHER" id="PTHR24171:SF8">
    <property type="entry name" value="BRCA1-ASSOCIATED RING DOMAIN PROTEIN 1"/>
    <property type="match status" value="1"/>
</dbReference>
<dbReference type="SMART" id="SM00248">
    <property type="entry name" value="ANK"/>
    <property type="match status" value="7"/>
</dbReference>
<feature type="repeat" description="ANK" evidence="3">
    <location>
        <begin position="204"/>
        <end position="236"/>
    </location>
</feature>
<dbReference type="InterPro" id="IPR002110">
    <property type="entry name" value="Ankyrin_rpt"/>
</dbReference>
<organism evidence="4 5">
    <name type="scientific">Saprolegnia diclina (strain VS20)</name>
    <dbReference type="NCBI Taxonomy" id="1156394"/>
    <lineage>
        <taxon>Eukaryota</taxon>
        <taxon>Sar</taxon>
        <taxon>Stramenopiles</taxon>
        <taxon>Oomycota</taxon>
        <taxon>Saprolegniomycetes</taxon>
        <taxon>Saprolegniales</taxon>
        <taxon>Saprolegniaceae</taxon>
        <taxon>Saprolegnia</taxon>
    </lineage>
</organism>
<dbReference type="PROSITE" id="PS50088">
    <property type="entry name" value="ANK_REPEAT"/>
    <property type="match status" value="3"/>
</dbReference>
<dbReference type="VEuPathDB" id="FungiDB:SDRG_06040"/>
<dbReference type="AlphaFoldDB" id="T0QPC9"/>
<evidence type="ECO:0000256" key="2">
    <source>
        <dbReference type="ARBA" id="ARBA00023043"/>
    </source>
</evidence>
<name>T0QPC9_SAPDV</name>
<dbReference type="Proteomes" id="UP000030762">
    <property type="component" value="Unassembled WGS sequence"/>
</dbReference>
<reference evidence="4 5" key="1">
    <citation type="submission" date="2012-04" db="EMBL/GenBank/DDBJ databases">
        <title>The Genome Sequence of Saprolegnia declina VS20.</title>
        <authorList>
            <consortium name="The Broad Institute Genome Sequencing Platform"/>
            <person name="Russ C."/>
            <person name="Nusbaum C."/>
            <person name="Tyler B."/>
            <person name="van West P."/>
            <person name="Dieguez-Uribeondo J."/>
            <person name="de Bruijn I."/>
            <person name="Tripathy S."/>
            <person name="Jiang R."/>
            <person name="Young S.K."/>
            <person name="Zeng Q."/>
            <person name="Gargeya S."/>
            <person name="Fitzgerald M."/>
            <person name="Haas B."/>
            <person name="Abouelleil A."/>
            <person name="Alvarado L."/>
            <person name="Arachchi H.M."/>
            <person name="Berlin A."/>
            <person name="Chapman S.B."/>
            <person name="Goldberg J."/>
            <person name="Griggs A."/>
            <person name="Gujja S."/>
            <person name="Hansen M."/>
            <person name="Howarth C."/>
            <person name="Imamovic A."/>
            <person name="Larimer J."/>
            <person name="McCowen C."/>
            <person name="Montmayeur A."/>
            <person name="Murphy C."/>
            <person name="Neiman D."/>
            <person name="Pearson M."/>
            <person name="Priest M."/>
            <person name="Roberts A."/>
            <person name="Saif S."/>
            <person name="Shea T."/>
            <person name="Sisk P."/>
            <person name="Sykes S."/>
            <person name="Wortman J."/>
            <person name="Nusbaum C."/>
            <person name="Birren B."/>
        </authorList>
    </citation>
    <scope>NUCLEOTIDE SEQUENCE [LARGE SCALE GENOMIC DNA]</scope>
    <source>
        <strain evidence="4 5">VS20</strain>
    </source>
</reference>
<dbReference type="OMA" id="ALYNATW"/>
<dbReference type="STRING" id="1156394.T0QPC9"/>
<keyword evidence="2 3" id="KW-0040">ANK repeat</keyword>
<evidence type="ECO:0000313" key="5">
    <source>
        <dbReference type="Proteomes" id="UP000030762"/>
    </source>
</evidence>
<evidence type="ECO:0000256" key="1">
    <source>
        <dbReference type="ARBA" id="ARBA00022737"/>
    </source>
</evidence>
<dbReference type="OrthoDB" id="188462at2759"/>